<evidence type="ECO:0008006" key="6">
    <source>
        <dbReference type="Google" id="ProtNLM"/>
    </source>
</evidence>
<name>A0A6A6LD74_HEVBR</name>
<proteinExistence type="inferred from homology"/>
<evidence type="ECO:0000256" key="1">
    <source>
        <dbReference type="ARBA" id="ARBA00008668"/>
    </source>
</evidence>
<dbReference type="GO" id="GO:0016042">
    <property type="term" value="P:lipid catabolic process"/>
    <property type="evidence" value="ECO:0007669"/>
    <property type="project" value="UniProtKB-KW"/>
</dbReference>
<dbReference type="GO" id="GO:0016788">
    <property type="term" value="F:hydrolase activity, acting on ester bonds"/>
    <property type="evidence" value="ECO:0007669"/>
    <property type="project" value="InterPro"/>
</dbReference>
<dbReference type="SUPFAM" id="SSF52266">
    <property type="entry name" value="SGNH hydrolase"/>
    <property type="match status" value="1"/>
</dbReference>
<dbReference type="InterPro" id="IPR035669">
    <property type="entry name" value="SGNH_plant_lipase-like"/>
</dbReference>
<comment type="similarity">
    <text evidence="1">Belongs to the 'GDSL' lipolytic enzyme family.</text>
</comment>
<evidence type="ECO:0000256" key="3">
    <source>
        <dbReference type="ARBA" id="ARBA00022963"/>
    </source>
</evidence>
<comment type="caution">
    <text evidence="4">The sequence shown here is derived from an EMBL/GenBank/DDBJ whole genome shotgun (WGS) entry which is preliminary data.</text>
</comment>
<keyword evidence="3" id="KW-0442">Lipid degradation</keyword>
<sequence length="434" mass="48752">MVTRNQLGGAYALVTGKLRRNKKDWGAEKLSCMAVTVVGVDCTTHTCQAKNGEDPFITQPRSLAVPREPRNFSQNLIPFHTPTDSPSNPPLTGRLVPALFVIGDSSVDSGTNNYLGTFARADRPPYGRDFDTHRPTGRFSNGRIPVDYLALRLGLPFVPSYLGQVGTVEDMIHGVNYASAGAGIIFSSGSELGQRISFAQQIQQFTDTLQSFILGLGEDTANDLISNSIFYISIGINDYIHYYLRNVSNVQNLYLPWSFSQFLASTIRHEIKNLYNMSVRKVVVMGLAPIGCAPHYLWRHNSKNGECITEINDMIMEYNFFMRYMIEELGQVLPDAKLTFCDMYEGSMDIIKNHKRYGFNVTTDACCGLGKYKGWILCIAPEMACSNASNHIWWDQYHPTDRVNSILADNVWNGLHTKMCYPMNLRDMVDPEVK</sequence>
<dbReference type="Gene3D" id="3.40.50.1110">
    <property type="entry name" value="SGNH hydrolase"/>
    <property type="match status" value="1"/>
</dbReference>
<dbReference type="Pfam" id="PF00657">
    <property type="entry name" value="Lipase_GDSL"/>
    <property type="match status" value="1"/>
</dbReference>
<organism evidence="4 5">
    <name type="scientific">Hevea brasiliensis</name>
    <name type="common">Para rubber tree</name>
    <name type="synonym">Siphonia brasiliensis</name>
    <dbReference type="NCBI Taxonomy" id="3981"/>
    <lineage>
        <taxon>Eukaryota</taxon>
        <taxon>Viridiplantae</taxon>
        <taxon>Streptophyta</taxon>
        <taxon>Embryophyta</taxon>
        <taxon>Tracheophyta</taxon>
        <taxon>Spermatophyta</taxon>
        <taxon>Magnoliopsida</taxon>
        <taxon>eudicotyledons</taxon>
        <taxon>Gunneridae</taxon>
        <taxon>Pentapetalae</taxon>
        <taxon>rosids</taxon>
        <taxon>fabids</taxon>
        <taxon>Malpighiales</taxon>
        <taxon>Euphorbiaceae</taxon>
        <taxon>Crotonoideae</taxon>
        <taxon>Micrandreae</taxon>
        <taxon>Hevea</taxon>
    </lineage>
</organism>
<evidence type="ECO:0000313" key="4">
    <source>
        <dbReference type="EMBL" id="KAF2297966.1"/>
    </source>
</evidence>
<dbReference type="AlphaFoldDB" id="A0A6A6LD74"/>
<gene>
    <name evidence="4" type="ORF">GH714_006783</name>
</gene>
<dbReference type="InterPro" id="IPR036514">
    <property type="entry name" value="SGNH_hydro_sf"/>
</dbReference>
<reference evidence="4 5" key="1">
    <citation type="journal article" date="2020" name="Mol. Plant">
        <title>The Chromosome-Based Rubber Tree Genome Provides New Insights into Spurge Genome Evolution and Rubber Biosynthesis.</title>
        <authorList>
            <person name="Liu J."/>
            <person name="Shi C."/>
            <person name="Shi C.C."/>
            <person name="Li W."/>
            <person name="Zhang Q.J."/>
            <person name="Zhang Y."/>
            <person name="Li K."/>
            <person name="Lu H.F."/>
            <person name="Shi C."/>
            <person name="Zhu S.T."/>
            <person name="Xiao Z.Y."/>
            <person name="Nan H."/>
            <person name="Yue Y."/>
            <person name="Zhu X.G."/>
            <person name="Wu Y."/>
            <person name="Hong X.N."/>
            <person name="Fan G.Y."/>
            <person name="Tong Y."/>
            <person name="Zhang D."/>
            <person name="Mao C.L."/>
            <person name="Liu Y.L."/>
            <person name="Hao S.J."/>
            <person name="Liu W.Q."/>
            <person name="Lv M.Q."/>
            <person name="Zhang H.B."/>
            <person name="Liu Y."/>
            <person name="Hu-Tang G.R."/>
            <person name="Wang J.P."/>
            <person name="Wang J.H."/>
            <person name="Sun Y.H."/>
            <person name="Ni S.B."/>
            <person name="Chen W.B."/>
            <person name="Zhang X.C."/>
            <person name="Jiao Y.N."/>
            <person name="Eichler E.E."/>
            <person name="Li G.H."/>
            <person name="Liu X."/>
            <person name="Gao L.Z."/>
        </authorList>
    </citation>
    <scope>NUCLEOTIDE SEQUENCE [LARGE SCALE GENOMIC DNA]</scope>
    <source>
        <strain evidence="5">cv. GT1</strain>
        <tissue evidence="4">Leaf</tissue>
    </source>
</reference>
<evidence type="ECO:0000256" key="2">
    <source>
        <dbReference type="ARBA" id="ARBA00022801"/>
    </source>
</evidence>
<evidence type="ECO:0000313" key="5">
    <source>
        <dbReference type="Proteomes" id="UP000467840"/>
    </source>
</evidence>
<keyword evidence="2" id="KW-0378">Hydrolase</keyword>
<dbReference type="InterPro" id="IPR051058">
    <property type="entry name" value="GDSL_Est/Lipase"/>
</dbReference>
<protein>
    <recommendedName>
        <fullName evidence="6">SGNH hydrolase-type esterase domain-containing protein</fullName>
    </recommendedName>
</protein>
<dbReference type="CDD" id="cd01837">
    <property type="entry name" value="SGNH_plant_lipase_like"/>
    <property type="match status" value="1"/>
</dbReference>
<dbReference type="Proteomes" id="UP000467840">
    <property type="component" value="Chromosome 1"/>
</dbReference>
<keyword evidence="3" id="KW-0443">Lipid metabolism</keyword>
<dbReference type="PANTHER" id="PTHR45648">
    <property type="entry name" value="GDSL LIPASE/ACYLHYDROLASE FAMILY PROTEIN (AFU_ORTHOLOGUE AFUA_4G14700)"/>
    <property type="match status" value="1"/>
</dbReference>
<keyword evidence="5" id="KW-1185">Reference proteome</keyword>
<dbReference type="InterPro" id="IPR001087">
    <property type="entry name" value="GDSL"/>
</dbReference>
<dbReference type="EMBL" id="JAAGAX010000011">
    <property type="protein sequence ID" value="KAF2297966.1"/>
    <property type="molecule type" value="Genomic_DNA"/>
</dbReference>
<accession>A0A6A6LD74</accession>
<dbReference type="PANTHER" id="PTHR45648:SF13">
    <property type="entry name" value="OS02G0290900 PROTEIN"/>
    <property type="match status" value="1"/>
</dbReference>